<evidence type="ECO:0000256" key="1">
    <source>
        <dbReference type="SAM" id="MobiDB-lite"/>
    </source>
</evidence>
<dbReference type="EMBL" id="CP030053">
    <property type="protein sequence ID" value="QAU49368.1"/>
    <property type="molecule type" value="Genomic_DNA"/>
</dbReference>
<reference evidence="3 5" key="1">
    <citation type="submission" date="2018-06" db="EMBL/GenBank/DDBJ databases">
        <title>Comparative genomics of rhizobia nodulating Arachis hypogaea in China.</title>
        <authorList>
            <person name="Li Y."/>
        </authorList>
    </citation>
    <scope>NUCLEOTIDE SEQUENCE [LARGE SCALE GENOMIC DNA]</scope>
    <source>
        <strain evidence="3 5">CCBAU 51670</strain>
    </source>
</reference>
<feature type="compositionally biased region" description="Basic residues" evidence="1">
    <location>
        <begin position="8"/>
        <end position="23"/>
    </location>
</feature>
<keyword evidence="2" id="KW-0472">Membrane</keyword>
<evidence type="ECO:0000313" key="5">
    <source>
        <dbReference type="Proteomes" id="UP000288972"/>
    </source>
</evidence>
<feature type="transmembrane region" description="Helical" evidence="2">
    <location>
        <begin position="74"/>
        <end position="92"/>
    </location>
</feature>
<organism evidence="3 5">
    <name type="scientific">Bradyrhizobium guangzhouense</name>
    <dbReference type="NCBI Taxonomy" id="1325095"/>
    <lineage>
        <taxon>Bacteria</taxon>
        <taxon>Pseudomonadati</taxon>
        <taxon>Pseudomonadota</taxon>
        <taxon>Alphaproteobacteria</taxon>
        <taxon>Hyphomicrobiales</taxon>
        <taxon>Nitrobacteraceae</taxon>
        <taxon>Bradyrhizobium</taxon>
    </lineage>
</organism>
<proteinExistence type="predicted"/>
<evidence type="ECO:0000256" key="2">
    <source>
        <dbReference type="SAM" id="Phobius"/>
    </source>
</evidence>
<evidence type="ECO:0000313" key="4">
    <source>
        <dbReference type="EMBL" id="RXH16064.1"/>
    </source>
</evidence>
<dbReference type="EMBL" id="RDQZ01000004">
    <property type="protein sequence ID" value="RXH16064.1"/>
    <property type="molecule type" value="Genomic_DNA"/>
</dbReference>
<evidence type="ECO:0000313" key="3">
    <source>
        <dbReference type="EMBL" id="QAU49368.1"/>
    </source>
</evidence>
<keyword evidence="2" id="KW-0812">Transmembrane</keyword>
<keyword evidence="6" id="KW-1185">Reference proteome</keyword>
<accession>A0AAE5X664</accession>
<keyword evidence="2" id="KW-1133">Transmembrane helix</keyword>
<sequence length="93" mass="9956">MVPAASPTHHHDHAHSHSGHSHGHSLGQPLGHSHDHGHSHGHDHTHAHVHDAASPHPAQDAPWSILRMTMAGRLSAAVAVCAVLWGIVWLAMR</sequence>
<name>A0AAE5X664_9BRAD</name>
<feature type="compositionally biased region" description="Basic and acidic residues" evidence="1">
    <location>
        <begin position="32"/>
        <end position="53"/>
    </location>
</feature>
<dbReference type="AlphaFoldDB" id="A0AAE5X664"/>
<protein>
    <submittedName>
        <fullName evidence="3">Uncharacterized protein</fullName>
    </submittedName>
</protein>
<evidence type="ECO:0000313" key="6">
    <source>
        <dbReference type="Proteomes" id="UP000290401"/>
    </source>
</evidence>
<dbReference type="KEGG" id="bgz:XH91_31090"/>
<feature type="region of interest" description="Disordered" evidence="1">
    <location>
        <begin position="1"/>
        <end position="59"/>
    </location>
</feature>
<reference evidence="4 6" key="2">
    <citation type="submission" date="2018-10" db="EMBL/GenBank/DDBJ databases">
        <title>Bradyrhizobium sp. nov., effective nodules isolated from peanut in China.</title>
        <authorList>
            <person name="Li Y."/>
        </authorList>
    </citation>
    <scope>NUCLEOTIDE SEQUENCE [LARGE SCALE GENOMIC DNA]</scope>
    <source>
        <strain evidence="4 6">CCBAU 53426</strain>
    </source>
</reference>
<dbReference type="Proteomes" id="UP000290401">
    <property type="component" value="Unassembled WGS sequence"/>
</dbReference>
<dbReference type="Proteomes" id="UP000288972">
    <property type="component" value="Chromosome"/>
</dbReference>
<gene>
    <name evidence="4" type="ORF">EAS56_08660</name>
    <name evidence="3" type="ORF">XH91_31090</name>
</gene>